<dbReference type="Gene3D" id="3.90.580.10">
    <property type="entry name" value="Zinc finger, CHC2-type domain"/>
    <property type="match status" value="1"/>
</dbReference>
<reference evidence="1 2" key="1">
    <citation type="submission" date="2024-06" db="EMBL/GenBank/DDBJ databases">
        <authorList>
            <person name="Kaempfer P."/>
            <person name="Viver T."/>
        </authorList>
    </citation>
    <scope>NUCLEOTIDE SEQUENCE [LARGE SCALE GENOMIC DNA]</scope>
    <source>
        <strain evidence="1 2">ST-87</strain>
    </source>
</reference>
<proteinExistence type="predicted"/>
<dbReference type="Gene3D" id="3.40.1360.10">
    <property type="match status" value="1"/>
</dbReference>
<accession>A0ABW8XQF4</accession>
<comment type="caution">
    <text evidence="1">The sequence shown here is derived from an EMBL/GenBank/DDBJ whole genome shotgun (WGS) entry which is preliminary data.</text>
</comment>
<dbReference type="RefSeq" id="WP_408079730.1">
    <property type="nucleotide sequence ID" value="NZ_JBELQA010000001.1"/>
</dbReference>
<name>A0ABW8XQF4_9FLAO</name>
<dbReference type="Proteomes" id="UP001629260">
    <property type="component" value="Unassembled WGS sequence"/>
</dbReference>
<dbReference type="SUPFAM" id="SSF57783">
    <property type="entry name" value="Zinc beta-ribbon"/>
    <property type="match status" value="1"/>
</dbReference>
<keyword evidence="2" id="KW-1185">Reference proteome</keyword>
<organism evidence="1 2">
    <name type="scientific">Flavobacterium plantiphilum</name>
    <dbReference type="NCBI Taxonomy" id="3163297"/>
    <lineage>
        <taxon>Bacteria</taxon>
        <taxon>Pseudomonadati</taxon>
        <taxon>Bacteroidota</taxon>
        <taxon>Flavobacteriia</taxon>
        <taxon>Flavobacteriales</taxon>
        <taxon>Flavobacteriaceae</taxon>
        <taxon>Flavobacterium</taxon>
    </lineage>
</organism>
<dbReference type="EMBL" id="JBELQA010000001">
    <property type="protein sequence ID" value="MFL9829767.1"/>
    <property type="molecule type" value="Genomic_DNA"/>
</dbReference>
<gene>
    <name evidence="1" type="ORF">ABS764_02790</name>
</gene>
<dbReference type="Pfam" id="PF13155">
    <property type="entry name" value="Toprim_2"/>
    <property type="match status" value="1"/>
</dbReference>
<dbReference type="InterPro" id="IPR036977">
    <property type="entry name" value="DNA_primase_Znf_CHC2"/>
</dbReference>
<protein>
    <submittedName>
        <fullName evidence="1">Toprim domain-containing protein</fullName>
    </submittedName>
</protein>
<evidence type="ECO:0000313" key="1">
    <source>
        <dbReference type="EMBL" id="MFL9829767.1"/>
    </source>
</evidence>
<evidence type="ECO:0000313" key="2">
    <source>
        <dbReference type="Proteomes" id="UP001629260"/>
    </source>
</evidence>
<sequence>MNFRNSKLTINEAKETDLINYLSNLGYEPSKIRNNDYWYRSPLRNEKKASFKIIRRLNRWYDHGLGKGGNLIDFGVLYFNCSIEELLQNSSRNFSFQQPKIQQTDYNTIKENKIIIHKEMSLSSPSLLSYLQHRSIPIEIAQQYCVEVRYTWAKKNYFGIGFKNDLGGFEIRNPYFKTSSSPKGITTFSNGNIEVIAFEGFMDFLSFKAMTKNLPEKSQDFVILNSITFFERARPFMENHESIRLYFDRDETGQNYTICALSLSTKYCDKSQLYKNYKDLNDWTMNFGKTEGRSLDLK</sequence>